<dbReference type="SMART" id="SM00487">
    <property type="entry name" value="DEXDc"/>
    <property type="match status" value="1"/>
</dbReference>
<dbReference type="Pfam" id="PF00270">
    <property type="entry name" value="DEAD"/>
    <property type="match status" value="1"/>
</dbReference>
<dbReference type="PROSITE" id="PS51194">
    <property type="entry name" value="HELICASE_CTER"/>
    <property type="match status" value="1"/>
</dbReference>
<accession>A0A132NR88</accession>
<dbReference type="PANTHER" id="PTHR47961">
    <property type="entry name" value="DNA POLYMERASE THETA, PUTATIVE (AFU_ORTHOLOGUE AFUA_1G05260)-RELATED"/>
    <property type="match status" value="1"/>
</dbReference>
<dbReference type="PANTHER" id="PTHR47961:SF6">
    <property type="entry name" value="DNA-DIRECTED DNA POLYMERASE"/>
    <property type="match status" value="1"/>
</dbReference>
<evidence type="ECO:0000259" key="5">
    <source>
        <dbReference type="PROSITE" id="PS51192"/>
    </source>
</evidence>
<feature type="domain" description="Helicase C-terminal" evidence="6">
    <location>
        <begin position="354"/>
        <end position="547"/>
    </location>
</feature>
<dbReference type="GO" id="GO:0016787">
    <property type="term" value="F:hydrolase activity"/>
    <property type="evidence" value="ECO:0007669"/>
    <property type="project" value="UniProtKB-KW"/>
</dbReference>
<evidence type="ECO:0000256" key="2">
    <source>
        <dbReference type="ARBA" id="ARBA00022801"/>
    </source>
</evidence>
<evidence type="ECO:0000313" key="8">
    <source>
        <dbReference type="Proteomes" id="UP000070089"/>
    </source>
</evidence>
<sequence length="897" mass="98825">MLRAIDALVLALSETNGVTPEPPSPNSYVPLQEVYAHWNPIFQQTTPDTEIFSHECFANMHDYIQKLLARETELREGDGAEDNLAPTSLSLEQTSFGLPQEVISNLRIKDLLPWQSELLLKTVPSEAQRDEYVPPCYRHILISAPTSAGKSLVAFIYILRCLSLCRKSAIIAVPFIALADELVGKLRDIIPAGCGVVGITGMKQVPRVSGTRPMVYVCTFEKAILVFGKFLQKGLVAHLGLLVFDEIHLIGDGSTRACKLELFISQLILLEKTARISVCYRIIGMSATLSNISDLQRWLGCYVYECNFRPVALQEYVLVDKSLYLYTQTGKLEPKGQAIVNSPITKLRLNTSPLNTISLIALKPLIIFVTTKYETIEVANSLADVIRKSFPNPPAELMAKRSQLITELGQLGDVSWGPLISAGVMYHNSSLASLERTLIEEAFCNSVIHTLVATTTISAGVNLPARSVVIRYQKIGSIELDGAKYRQMIGRAGRMGLATSGHSFLLLTERDRKEVMAKLSSGSDMVTAVEQMLSELHTIRPILSSLSKSSISAEVILNSCIYDVSVREFIESTLAYVQGLLKHEDVVRSLETLQCLGLVTFSNSIVRLTPRGRACVDAGTDIYNSLAIYTYLQTFQTEGLLVGNDYHICCTIIPIYTSIVALLSDQISETESKKSLLPPQLFTVPFQFRETPLLTPKYETFYNVASQMDPAILHPTLAKLHLSMDMIEAKMLNSSGPCSIGMASAYNGLVIYTFLTKVEEIQTAASLEKTFTEVRTLFGVDGGSFEALLKHSIQQGNAMAQFAESLGRTTTAQVYRVLADRLRRITLDDLSDLLAIPGVGEKRARALRDTGYRSAWDIVEAGIDRLKQTVDFGPATEAACVVIYRGAEKLWDAATNG</sequence>
<dbReference type="VEuPathDB" id="GiardiaDB:QR46_3479"/>
<dbReference type="SUPFAM" id="SSF52540">
    <property type="entry name" value="P-loop containing nucleoside triphosphate hydrolases"/>
    <property type="match status" value="1"/>
</dbReference>
<keyword evidence="2" id="KW-0378">Hydrolase</keyword>
<feature type="domain" description="Helicase ATP-binding" evidence="5">
    <location>
        <begin position="131"/>
        <end position="307"/>
    </location>
</feature>
<dbReference type="InterPro" id="IPR003583">
    <property type="entry name" value="Hlx-hairpin-Hlx_DNA-bd_motif"/>
</dbReference>
<dbReference type="SUPFAM" id="SSF158702">
    <property type="entry name" value="Sec63 N-terminal domain-like"/>
    <property type="match status" value="1"/>
</dbReference>
<dbReference type="Pfam" id="PF00271">
    <property type="entry name" value="Helicase_C"/>
    <property type="match status" value="1"/>
</dbReference>
<dbReference type="Proteomes" id="UP000070089">
    <property type="component" value="Unassembled WGS sequence"/>
</dbReference>
<dbReference type="EMBL" id="JXTI01000111">
    <property type="protein sequence ID" value="KWX12556.1"/>
    <property type="molecule type" value="Genomic_DNA"/>
</dbReference>
<proteinExistence type="predicted"/>
<dbReference type="GO" id="GO:0003677">
    <property type="term" value="F:DNA binding"/>
    <property type="evidence" value="ECO:0007669"/>
    <property type="project" value="InterPro"/>
</dbReference>
<evidence type="ECO:0000313" key="7">
    <source>
        <dbReference type="EMBL" id="KWX12556.1"/>
    </source>
</evidence>
<dbReference type="InterPro" id="IPR011545">
    <property type="entry name" value="DEAD/DEAH_box_helicase_dom"/>
</dbReference>
<dbReference type="SMART" id="SM00278">
    <property type="entry name" value="HhH1"/>
    <property type="match status" value="1"/>
</dbReference>
<dbReference type="OrthoDB" id="2320933at2759"/>
<keyword evidence="3 7" id="KW-0347">Helicase</keyword>
<gene>
    <name evidence="7" type="ORF">QR46_3479</name>
</gene>
<keyword evidence="4" id="KW-0067">ATP-binding</keyword>
<dbReference type="PROSITE" id="PS51192">
    <property type="entry name" value="HELICASE_ATP_BIND_1"/>
    <property type="match status" value="1"/>
</dbReference>
<evidence type="ECO:0000259" key="6">
    <source>
        <dbReference type="PROSITE" id="PS51194"/>
    </source>
</evidence>
<reference evidence="7 8" key="1">
    <citation type="journal article" date="2015" name="Mol. Biochem. Parasitol.">
        <title>Identification of polymorphic genes for use in assemblage B genotyping assays through comparative genomics of multiple assemblage B Giardia duodenalis isolates.</title>
        <authorList>
            <person name="Wielinga C."/>
            <person name="Thompson R.C."/>
            <person name="Monis P."/>
            <person name="Ryan U."/>
        </authorList>
    </citation>
    <scope>NUCLEOTIDE SEQUENCE [LARGE SCALE GENOMIC DNA]</scope>
    <source>
        <strain evidence="7 8">BAH15c1</strain>
    </source>
</reference>
<dbReference type="Gene3D" id="1.10.150.20">
    <property type="entry name" value="5' to 3' exonuclease, C-terminal subdomain"/>
    <property type="match status" value="1"/>
</dbReference>
<dbReference type="InterPro" id="IPR001650">
    <property type="entry name" value="Helicase_C-like"/>
</dbReference>
<dbReference type="InterPro" id="IPR014001">
    <property type="entry name" value="Helicase_ATP-bd"/>
</dbReference>
<keyword evidence="1" id="KW-0547">Nucleotide-binding</keyword>
<dbReference type="GO" id="GO:0006281">
    <property type="term" value="P:DNA repair"/>
    <property type="evidence" value="ECO:0007669"/>
    <property type="project" value="InterPro"/>
</dbReference>
<comment type="caution">
    <text evidence="7">The sequence shown here is derived from an EMBL/GenBank/DDBJ whole genome shotgun (WGS) entry which is preliminary data.</text>
</comment>
<dbReference type="SMART" id="SM00490">
    <property type="entry name" value="HELICc"/>
    <property type="match status" value="1"/>
</dbReference>
<dbReference type="Pfam" id="PF14520">
    <property type="entry name" value="HHH_5"/>
    <property type="match status" value="1"/>
</dbReference>
<organism evidence="7 8">
    <name type="scientific">Giardia duodenalis assemblage B</name>
    <dbReference type="NCBI Taxonomy" id="1394984"/>
    <lineage>
        <taxon>Eukaryota</taxon>
        <taxon>Metamonada</taxon>
        <taxon>Diplomonadida</taxon>
        <taxon>Hexamitidae</taxon>
        <taxon>Giardiinae</taxon>
        <taxon>Giardia</taxon>
    </lineage>
</organism>
<protein>
    <submittedName>
        <fullName evidence="7">ATP-dependent DNA helicase</fullName>
    </submittedName>
</protein>
<dbReference type="InterPro" id="IPR027417">
    <property type="entry name" value="P-loop_NTPase"/>
</dbReference>
<evidence type="ECO:0000256" key="1">
    <source>
        <dbReference type="ARBA" id="ARBA00022741"/>
    </source>
</evidence>
<dbReference type="InterPro" id="IPR050474">
    <property type="entry name" value="Hel308_SKI2-like"/>
</dbReference>
<dbReference type="AlphaFoldDB" id="A0A132NR88"/>
<dbReference type="Gene3D" id="3.40.50.300">
    <property type="entry name" value="P-loop containing nucleotide triphosphate hydrolases"/>
    <property type="match status" value="2"/>
</dbReference>
<dbReference type="GO" id="GO:0005524">
    <property type="term" value="F:ATP binding"/>
    <property type="evidence" value="ECO:0007669"/>
    <property type="project" value="UniProtKB-KW"/>
</dbReference>
<evidence type="ECO:0000256" key="4">
    <source>
        <dbReference type="ARBA" id="ARBA00022840"/>
    </source>
</evidence>
<name>A0A132NR88_GIAIN</name>
<evidence type="ECO:0000256" key="3">
    <source>
        <dbReference type="ARBA" id="ARBA00022806"/>
    </source>
</evidence>
<dbReference type="GO" id="GO:0004386">
    <property type="term" value="F:helicase activity"/>
    <property type="evidence" value="ECO:0007669"/>
    <property type="project" value="UniProtKB-KW"/>
</dbReference>